<dbReference type="GO" id="GO:0005524">
    <property type="term" value="F:ATP binding"/>
    <property type="evidence" value="ECO:0007669"/>
    <property type="project" value="UniProtKB-KW"/>
</dbReference>
<dbReference type="InterPro" id="IPR003439">
    <property type="entry name" value="ABC_transporter-like_ATP-bd"/>
</dbReference>
<dbReference type="GO" id="GO:0022857">
    <property type="term" value="F:transmembrane transporter activity"/>
    <property type="evidence" value="ECO:0007669"/>
    <property type="project" value="TreeGrafter"/>
</dbReference>
<evidence type="ECO:0000313" key="8">
    <source>
        <dbReference type="EMBL" id="CAF1455043.1"/>
    </source>
</evidence>
<keyword evidence="2" id="KW-0547">Nucleotide-binding</keyword>
<feature type="transmembrane region" description="Helical" evidence="6">
    <location>
        <begin position="21"/>
        <end position="43"/>
    </location>
</feature>
<evidence type="ECO:0000256" key="5">
    <source>
        <dbReference type="ARBA" id="ARBA00023136"/>
    </source>
</evidence>
<evidence type="ECO:0000256" key="3">
    <source>
        <dbReference type="ARBA" id="ARBA00022840"/>
    </source>
</evidence>
<dbReference type="SUPFAM" id="SSF52540">
    <property type="entry name" value="P-loop containing nucleoside triphosphate hydrolases"/>
    <property type="match status" value="1"/>
</dbReference>
<keyword evidence="5 6" id="KW-0472">Membrane</keyword>
<dbReference type="EMBL" id="CAJNOE010001863">
    <property type="protein sequence ID" value="CAF1455043.1"/>
    <property type="molecule type" value="Genomic_DNA"/>
</dbReference>
<dbReference type="PANTHER" id="PTHR24220:SF614">
    <property type="entry name" value="ABC TRANSPORTER ATP-BINDING PROTEIN SSO1893-RELATED"/>
    <property type="match status" value="1"/>
</dbReference>
<dbReference type="SUPFAM" id="SSF90123">
    <property type="entry name" value="ABC transporter transmembrane region"/>
    <property type="match status" value="1"/>
</dbReference>
<dbReference type="GO" id="GO:0005886">
    <property type="term" value="C:plasma membrane"/>
    <property type="evidence" value="ECO:0007669"/>
    <property type="project" value="TreeGrafter"/>
</dbReference>
<keyword evidence="4 6" id="KW-1133">Transmembrane helix</keyword>
<dbReference type="PANTHER" id="PTHR24220">
    <property type="entry name" value="IMPORT ATP-BINDING PROTEIN"/>
    <property type="match status" value="1"/>
</dbReference>
<evidence type="ECO:0000259" key="7">
    <source>
        <dbReference type="PROSITE" id="PS50893"/>
    </source>
</evidence>
<dbReference type="GO" id="GO:0016887">
    <property type="term" value="F:ATP hydrolysis activity"/>
    <property type="evidence" value="ECO:0007669"/>
    <property type="project" value="InterPro"/>
</dbReference>
<comment type="caution">
    <text evidence="8">The sequence shown here is derived from an EMBL/GenBank/DDBJ whole genome shotgun (WGS) entry which is preliminary data.</text>
</comment>
<keyword evidence="3" id="KW-0067">ATP-binding</keyword>
<dbReference type="SMART" id="SM00382">
    <property type="entry name" value="AAA"/>
    <property type="match status" value="1"/>
</dbReference>
<feature type="domain" description="ABC transporter" evidence="7">
    <location>
        <begin position="408"/>
        <end position="642"/>
    </location>
</feature>
<dbReference type="Pfam" id="PF00005">
    <property type="entry name" value="ABC_tran"/>
    <property type="match status" value="1"/>
</dbReference>
<dbReference type="InterPro" id="IPR015854">
    <property type="entry name" value="ABC_transpr_LolD-like"/>
</dbReference>
<name>A0A815PWR2_9BILA</name>
<dbReference type="PROSITE" id="PS00211">
    <property type="entry name" value="ABC_TRANSPORTER_1"/>
    <property type="match status" value="1"/>
</dbReference>
<evidence type="ECO:0000256" key="6">
    <source>
        <dbReference type="SAM" id="Phobius"/>
    </source>
</evidence>
<gene>
    <name evidence="8" type="ORF">IZO911_LOCUS42589</name>
</gene>
<reference evidence="8" key="1">
    <citation type="submission" date="2021-02" db="EMBL/GenBank/DDBJ databases">
        <authorList>
            <person name="Nowell W R."/>
        </authorList>
    </citation>
    <scope>NUCLEOTIDE SEQUENCE</scope>
</reference>
<proteinExistence type="predicted"/>
<dbReference type="PROSITE" id="PS50893">
    <property type="entry name" value="ABC_TRANSPORTER_2"/>
    <property type="match status" value="1"/>
</dbReference>
<dbReference type="InterPro" id="IPR017871">
    <property type="entry name" value="ABC_transporter-like_CS"/>
</dbReference>
<dbReference type="AlphaFoldDB" id="A0A815PWR2"/>
<evidence type="ECO:0000313" key="9">
    <source>
        <dbReference type="Proteomes" id="UP000663860"/>
    </source>
</evidence>
<dbReference type="Proteomes" id="UP000663860">
    <property type="component" value="Unassembled WGS sequence"/>
</dbReference>
<feature type="transmembrane region" description="Helical" evidence="6">
    <location>
        <begin position="329"/>
        <end position="356"/>
    </location>
</feature>
<evidence type="ECO:0000256" key="2">
    <source>
        <dbReference type="ARBA" id="ARBA00022741"/>
    </source>
</evidence>
<sequence length="643" mass="76248">MRSWFFRNSSEWSLHKLMFDIILTLRPFNLIQWLILTMISMTLSTYLNVSFFSTVTTDVEQGLKYLFLMIIFENITSYCSLQQSVAKKTFILDFLERFRTKLNQRILSTNWIKIKLSDQEDIRQKIEKATTDVEQGLKYLFLMIIFENITSYCSLQQSVAKKTFILDFLERFRTKLNQRILSTNWIKIKLSDQEDIRQKIEKACSSTECLVEDLIDQFRKIFKLILAIITIFYICPIATILIGIIYISSYYFYLHQQNTHLLDLKKEISEKYNKLYLKYFRAKSNMFEYVIHHEKNKIIQLTNELKINMDKRWFSLTYLYHYLSFKEDILGELCIFTTIIVYYILNGTSTFIIPLYHHLTKLTYTMHSILMSYIRWIRLKKDYDLVKPILEEYDERMNVEQIDLQYEFQIEDLSFKYKGKREEFHLQYNGCLSFKIGESILITGKSGAGKSTFYDIINGSIPMSDYSAKIRIDNDQKSITTTVHSIEKCRTMVLQDSNMDYRSSIYSMITDIDQDDLKQKRTPEIDSLVWELLHLVQIDEFIQNELKNDLDQPMENKLSGGQKTRLLLARALYRAHRRCSSLLILDEPDKGLPAETTVTIINNIIKWYLSKGILFLTLHTEQAHLLNFDQILHIDQGTITKIK</sequence>
<feature type="transmembrane region" description="Helical" evidence="6">
    <location>
        <begin position="224"/>
        <end position="253"/>
    </location>
</feature>
<dbReference type="Gene3D" id="3.40.50.300">
    <property type="entry name" value="P-loop containing nucleotide triphosphate hydrolases"/>
    <property type="match status" value="1"/>
</dbReference>
<organism evidence="8 9">
    <name type="scientific">Adineta steineri</name>
    <dbReference type="NCBI Taxonomy" id="433720"/>
    <lineage>
        <taxon>Eukaryota</taxon>
        <taxon>Metazoa</taxon>
        <taxon>Spiralia</taxon>
        <taxon>Gnathifera</taxon>
        <taxon>Rotifera</taxon>
        <taxon>Eurotatoria</taxon>
        <taxon>Bdelloidea</taxon>
        <taxon>Adinetida</taxon>
        <taxon>Adinetidae</taxon>
        <taxon>Adineta</taxon>
    </lineage>
</organism>
<evidence type="ECO:0000256" key="1">
    <source>
        <dbReference type="ARBA" id="ARBA00022692"/>
    </source>
</evidence>
<protein>
    <recommendedName>
        <fullName evidence="7">ABC transporter domain-containing protein</fullName>
    </recommendedName>
</protein>
<accession>A0A815PWR2</accession>
<dbReference type="InterPro" id="IPR027417">
    <property type="entry name" value="P-loop_NTPase"/>
</dbReference>
<dbReference type="InterPro" id="IPR003593">
    <property type="entry name" value="AAA+_ATPase"/>
</dbReference>
<dbReference type="InterPro" id="IPR036640">
    <property type="entry name" value="ABC1_TM_sf"/>
</dbReference>
<evidence type="ECO:0000256" key="4">
    <source>
        <dbReference type="ARBA" id="ARBA00022989"/>
    </source>
</evidence>
<keyword evidence="1 6" id="KW-0812">Transmembrane</keyword>